<reference evidence="2 3" key="1">
    <citation type="submission" date="2022-05" db="EMBL/GenBank/DDBJ databases">
        <authorList>
            <consortium name="Genoscope - CEA"/>
            <person name="William W."/>
        </authorList>
    </citation>
    <scope>NUCLEOTIDE SEQUENCE [LARGE SCALE GENOMIC DNA]</scope>
</reference>
<evidence type="ECO:0000256" key="1">
    <source>
        <dbReference type="SAM" id="SignalP"/>
    </source>
</evidence>
<name>A0ABN8NQZ2_9CNID</name>
<keyword evidence="1" id="KW-0732">Signal</keyword>
<gene>
    <name evidence="2" type="ORF">PLOB_00023554</name>
</gene>
<feature type="signal peptide" evidence="1">
    <location>
        <begin position="1"/>
        <end position="31"/>
    </location>
</feature>
<evidence type="ECO:0000313" key="2">
    <source>
        <dbReference type="EMBL" id="CAH3115299.1"/>
    </source>
</evidence>
<feature type="chain" id="PRO_5045392826" evidence="1">
    <location>
        <begin position="32"/>
        <end position="962"/>
    </location>
</feature>
<organism evidence="2 3">
    <name type="scientific">Porites lobata</name>
    <dbReference type="NCBI Taxonomy" id="104759"/>
    <lineage>
        <taxon>Eukaryota</taxon>
        <taxon>Metazoa</taxon>
        <taxon>Cnidaria</taxon>
        <taxon>Anthozoa</taxon>
        <taxon>Hexacorallia</taxon>
        <taxon>Scleractinia</taxon>
        <taxon>Fungiina</taxon>
        <taxon>Poritidae</taxon>
        <taxon>Porites</taxon>
    </lineage>
</organism>
<sequence>MSFCTFSPHGAYFLVFCTAILFSASKPMAYAACSNEFQQDCDDGEIERAHHVVRRSAGASSNVSRSLQVVFLPVVQNVTYYNTGEQITFQLNLTHNQSQSPDLTKNLKVVLWSQFLTPNSSLQTLAGSVKNVDYNATSISFDIDSLLAAHTVSISFQGTVTAGIYPLANLYFTALINGQDISDSNYHYGPVPSQPTQYAVFPKVSFNRNSYSDLWVGNVTGYTMTITMPKLNFSLLVEITTNINDFSFMEVHNVQVTNVGNDIKFNPSPHADVSYDSSEEVPFNDRAVLDFGNLTISGNDESTRKIVIEFNVTIKDNPQLANATKHWVGAGMRSGYQMLWVGQEALYVYKNEPSLTANFTTRNITAMKKYLVGDRLFVDWLVSHTSNTSYESAKNVRITFYSNTLKILNGTYNTPNNSGNSLTVNNKFRSGEINVATLAQGEQITGNLALEVSDEISPLEDLDIFLELKYQNTEGQEKLNTTHKPSPPYVAGVPGFSLRANVSSNLIRIGERAKFYFDILMRRMVSTLKVEVILPVHETSIMSLTCLKVLSVGTNIANHNEKKAASVELNSTVGDPKLYDRATIDFGLVENSKGDSDSQDNKIMLEFEIIVNDHANVTNGSKHWVGVGVRGGKRMMWIGDVALIADVPDDRRPVLQVLANCYNPVTNKSCNDDASLARSSKVHFNGTVKHDETSQRYADKVNVFWMIPPYVKFSRLDHDPANMTYQDTPQGPKFSLNGKLHFLDSMSFLVEGCLDPNGIMPQGETYAVSPIQLSYSPYSMSAVYAAPLVPVSVKFNSAQQGGGPPNDGSSDLQEVYSRGFLLDAKNNVVYICQKSSKRVKSSCFSTSDRGSSWTAMDQQVCYIIGQDGSHLYGIACNNRAYMRQKYPNGAWYGIEKEVWETAKTNAGNISFNLVTIEDSYSHSGDPEKIKGSGIQWGANAEGVHVKTADTWKLIAKWKCCEN</sequence>
<dbReference type="Proteomes" id="UP001159405">
    <property type="component" value="Unassembled WGS sequence"/>
</dbReference>
<accession>A0ABN8NQZ2</accession>
<proteinExistence type="predicted"/>
<keyword evidence="3" id="KW-1185">Reference proteome</keyword>
<dbReference type="EMBL" id="CALNXK010000028">
    <property type="protein sequence ID" value="CAH3115299.1"/>
    <property type="molecule type" value="Genomic_DNA"/>
</dbReference>
<protein>
    <submittedName>
        <fullName evidence="2">Uncharacterized protein</fullName>
    </submittedName>
</protein>
<comment type="caution">
    <text evidence="2">The sequence shown here is derived from an EMBL/GenBank/DDBJ whole genome shotgun (WGS) entry which is preliminary data.</text>
</comment>
<evidence type="ECO:0000313" key="3">
    <source>
        <dbReference type="Proteomes" id="UP001159405"/>
    </source>
</evidence>